<evidence type="ECO:0000256" key="17">
    <source>
        <dbReference type="ARBA" id="ARBA00050625"/>
    </source>
</evidence>
<proteinExistence type="predicted"/>
<keyword evidence="14" id="KW-0968">Cytoplasmic vesicle</keyword>
<evidence type="ECO:0000256" key="18">
    <source>
        <dbReference type="ARBA" id="ARBA00051403"/>
    </source>
</evidence>
<evidence type="ECO:0000256" key="23">
    <source>
        <dbReference type="ARBA" id="ARBA00080244"/>
    </source>
</evidence>
<comment type="catalytic activity">
    <reaction evidence="16">
        <text>L-aspartate(out) = L-aspartate(in)</text>
        <dbReference type="Rhea" id="RHEA:66332"/>
        <dbReference type="ChEBI" id="CHEBI:29991"/>
    </reaction>
    <physiologicalReaction direction="left-to-right" evidence="16">
        <dbReference type="Rhea" id="RHEA:66333"/>
    </physiologicalReaction>
</comment>
<dbReference type="InterPro" id="IPR011701">
    <property type="entry name" value="MFS"/>
</dbReference>
<evidence type="ECO:0000256" key="26">
    <source>
        <dbReference type="SAM" id="MobiDB-lite"/>
    </source>
</evidence>
<dbReference type="PROSITE" id="PS50850">
    <property type="entry name" value="MFS"/>
    <property type="match status" value="1"/>
</dbReference>
<protein>
    <recommendedName>
        <fullName evidence="22">Sialin</fullName>
    </recommendedName>
    <alternativeName>
        <fullName evidence="25">H(+)/nitrate cotransporter</fullName>
    </alternativeName>
    <alternativeName>
        <fullName evidence="23">H(+)/sialic acid cotransporter</fullName>
    </alternativeName>
    <alternativeName>
        <fullName evidence="24">Vesicular excitatory amino acid transporter</fullName>
    </alternativeName>
</protein>
<dbReference type="GO" id="GO:0016323">
    <property type="term" value="C:basolateral plasma membrane"/>
    <property type="evidence" value="ECO:0007669"/>
    <property type="project" value="UniProtKB-SubCell"/>
</dbReference>
<keyword evidence="10" id="KW-0770">Synapse</keyword>
<dbReference type="FunFam" id="1.20.1250.20:FF:000067">
    <property type="entry name" value="sialin isoform X2"/>
    <property type="match status" value="1"/>
</dbReference>
<evidence type="ECO:0000256" key="27">
    <source>
        <dbReference type="SAM" id="Phobius"/>
    </source>
</evidence>
<evidence type="ECO:0000256" key="12">
    <source>
        <dbReference type="ARBA" id="ARBA00023180"/>
    </source>
</evidence>
<feature type="transmembrane region" description="Helical" evidence="27">
    <location>
        <begin position="188"/>
        <end position="211"/>
    </location>
</feature>
<evidence type="ECO:0000256" key="20">
    <source>
        <dbReference type="ARBA" id="ARBA00051612"/>
    </source>
</evidence>
<dbReference type="GO" id="GO:0005765">
    <property type="term" value="C:lysosomal membrane"/>
    <property type="evidence" value="ECO:0007669"/>
    <property type="project" value="UniProtKB-SubCell"/>
</dbReference>
<evidence type="ECO:0000256" key="7">
    <source>
        <dbReference type="ARBA" id="ARBA00022692"/>
    </source>
</evidence>
<dbReference type="SUPFAM" id="SSF103473">
    <property type="entry name" value="MFS general substrate transporter"/>
    <property type="match status" value="1"/>
</dbReference>
<reference evidence="29" key="1">
    <citation type="submission" date="2021-06" db="EMBL/GenBank/DDBJ databases">
        <authorList>
            <consortium name="Wellcome Sanger Institute Data Sharing"/>
        </authorList>
    </citation>
    <scope>NUCLEOTIDE SEQUENCE [LARGE SCALE GENOMIC DNA]</scope>
</reference>
<feature type="transmembrane region" description="Helical" evidence="27">
    <location>
        <begin position="484"/>
        <end position="503"/>
    </location>
</feature>
<gene>
    <name evidence="29" type="primary">si:ch1073-513e17.1</name>
</gene>
<dbReference type="FunFam" id="1.20.1250.20:FF:000003">
    <property type="entry name" value="Solute carrier family 17 member 3"/>
    <property type="match status" value="1"/>
</dbReference>
<dbReference type="Pfam" id="PF07690">
    <property type="entry name" value="MFS_1"/>
    <property type="match status" value="1"/>
</dbReference>
<organism evidence="29 30">
    <name type="scientific">Erpetoichthys calabaricus</name>
    <name type="common">Rope fish</name>
    <name type="synonym">Calamoichthys calabaricus</name>
    <dbReference type="NCBI Taxonomy" id="27687"/>
    <lineage>
        <taxon>Eukaryota</taxon>
        <taxon>Metazoa</taxon>
        <taxon>Chordata</taxon>
        <taxon>Craniata</taxon>
        <taxon>Vertebrata</taxon>
        <taxon>Euteleostomi</taxon>
        <taxon>Actinopterygii</taxon>
        <taxon>Polypteriformes</taxon>
        <taxon>Polypteridae</taxon>
        <taxon>Erpetoichthys</taxon>
    </lineage>
</organism>
<evidence type="ECO:0000256" key="9">
    <source>
        <dbReference type="ARBA" id="ARBA00022989"/>
    </source>
</evidence>
<evidence type="ECO:0000256" key="14">
    <source>
        <dbReference type="ARBA" id="ARBA00023329"/>
    </source>
</evidence>
<comment type="catalytic activity">
    <reaction evidence="18">
        <text>N-acetyl-L-aspartyl-L-glutamate(out) = N-acetyl-L-aspartyl-L-glutamate(in)</text>
        <dbReference type="Rhea" id="RHEA:72599"/>
        <dbReference type="ChEBI" id="CHEBI:76931"/>
    </reaction>
    <physiologicalReaction direction="left-to-right" evidence="18">
        <dbReference type="Rhea" id="RHEA:72600"/>
    </physiologicalReaction>
</comment>
<feature type="transmembrane region" description="Helical" evidence="27">
    <location>
        <begin position="135"/>
        <end position="155"/>
    </location>
</feature>
<evidence type="ECO:0000256" key="1">
    <source>
        <dbReference type="ARBA" id="ARBA00004432"/>
    </source>
</evidence>
<comment type="catalytic activity">
    <reaction evidence="15">
        <text>2 nitrate(out) + H(+)(out) = 2 nitrate(in) + H(+)(in)</text>
        <dbReference type="Rhea" id="RHEA:71539"/>
        <dbReference type="ChEBI" id="CHEBI:15378"/>
        <dbReference type="ChEBI" id="CHEBI:17632"/>
    </reaction>
    <physiologicalReaction direction="left-to-right" evidence="15">
        <dbReference type="Rhea" id="RHEA:71540"/>
    </physiologicalReaction>
</comment>
<feature type="transmembrane region" description="Helical" evidence="27">
    <location>
        <begin position="251"/>
        <end position="272"/>
    </location>
</feature>
<evidence type="ECO:0000256" key="25">
    <source>
        <dbReference type="ARBA" id="ARBA00081925"/>
    </source>
</evidence>
<dbReference type="GO" id="GO:0046942">
    <property type="term" value="P:carboxylic acid transport"/>
    <property type="evidence" value="ECO:0007669"/>
    <property type="project" value="UniProtKB-ARBA"/>
</dbReference>
<feature type="transmembrane region" description="Helical" evidence="27">
    <location>
        <begin position="388"/>
        <end position="411"/>
    </location>
</feature>
<feature type="transmembrane region" description="Helical" evidence="27">
    <location>
        <begin position="417"/>
        <end position="438"/>
    </location>
</feature>
<comment type="catalytic activity">
    <reaction evidence="19">
        <text>L-glutamate(out) = L-glutamate(in)</text>
        <dbReference type="Rhea" id="RHEA:66336"/>
        <dbReference type="ChEBI" id="CHEBI:29985"/>
    </reaction>
    <physiologicalReaction direction="left-to-right" evidence="19">
        <dbReference type="Rhea" id="RHEA:66337"/>
    </physiologicalReaction>
</comment>
<feature type="transmembrane region" description="Helical" evidence="27">
    <location>
        <begin position="62"/>
        <end position="88"/>
    </location>
</feature>
<keyword evidence="9 27" id="KW-1133">Transmembrane helix</keyword>
<sequence length="543" mass="59153">MAVQDGQPMNLSDSEDEEWPTEEVQPLLDNKAQTLGGAQHVTNISSVPLIGSRQCCSARWNLSFLMFLGFSMVYALRVNLSVAMVAMVNSTVPQPVDNSTYLAVCPDHSADNSSNTSRETLKVQQFQWDSTTQGVILSSFFYGYILTQVPGGYLAGYFGGKLFLGLGVLVTAALTLLTPLAASLGVPYLVILRALEGFGEGVTYPAMNAMWAKWAPPLERSRLMTFSGTGGSFGSFVALPLTGFICHSLGWAYVFYIFGAAGCIWALLWFCLVTDEPLSHPRISKQERDHITSSVGLQGQCHGWTLPFLSMLTSLPLWAIIIAHFCINWSFYTLLTTLPSYMAQVLHFSIKENGFLSAVPYFTSWVMSIICGQLADRMRERRIVSTTFVRKMFTVIGSVLPAAFFIATAFIDCDYVAAMAFLTVSSTLIAANSAGFSINHIDIAPRYAGVLLGITNTFGTLPGMIAPTVVGYLTAQNALAGWKIVFYISAAILTFGGVFYTAFGSGEPQAWSKGIPEGKQRDQKSITSPTLINHPVWSPDPDD</sequence>
<evidence type="ECO:0000256" key="15">
    <source>
        <dbReference type="ARBA" id="ARBA00050101"/>
    </source>
</evidence>
<evidence type="ECO:0000256" key="6">
    <source>
        <dbReference type="ARBA" id="ARBA00022475"/>
    </source>
</evidence>
<comment type="function">
    <text evidence="21">Receptor for CM101, a polysaccharide produced by group B Streptococcus with antipathoangiogenic properties.</text>
</comment>
<feature type="domain" description="Major facilitator superfamily (MFS) profile" evidence="28">
    <location>
        <begin position="67"/>
        <end position="508"/>
    </location>
</feature>
<dbReference type="GO" id="GO:0030672">
    <property type="term" value="C:synaptic vesicle membrane"/>
    <property type="evidence" value="ECO:0007669"/>
    <property type="project" value="UniProtKB-SubCell"/>
</dbReference>
<dbReference type="GO" id="GO:0015293">
    <property type="term" value="F:symporter activity"/>
    <property type="evidence" value="ECO:0007669"/>
    <property type="project" value="UniProtKB-KW"/>
</dbReference>
<evidence type="ECO:0000313" key="30">
    <source>
        <dbReference type="Proteomes" id="UP000694620"/>
    </source>
</evidence>
<dbReference type="GO" id="GO:0006820">
    <property type="term" value="P:monoatomic anion transport"/>
    <property type="evidence" value="ECO:0007669"/>
    <property type="project" value="TreeGrafter"/>
</dbReference>
<name>A0A8C4SLN3_ERPCA</name>
<evidence type="ECO:0000256" key="24">
    <source>
        <dbReference type="ARBA" id="ARBA00081195"/>
    </source>
</evidence>
<dbReference type="PANTHER" id="PTHR11662:SF284">
    <property type="entry name" value="SMALL INTESTINE URATE EXPORTER-RELATED"/>
    <property type="match status" value="1"/>
</dbReference>
<dbReference type="AlphaFoldDB" id="A0A8C4SLN3"/>
<feature type="transmembrane region" description="Helical" evidence="27">
    <location>
        <begin position="315"/>
        <end position="335"/>
    </location>
</feature>
<evidence type="ECO:0000256" key="2">
    <source>
        <dbReference type="ARBA" id="ARBA00004554"/>
    </source>
</evidence>
<feature type="transmembrane region" description="Helical" evidence="27">
    <location>
        <begin position="355"/>
        <end position="376"/>
    </location>
</feature>
<comment type="catalytic activity">
    <reaction evidence="20">
        <text>D-glucuronate(out) + H(+)(out) = D-glucuronate(in) + H(+)(in)</text>
        <dbReference type="Rhea" id="RHEA:72591"/>
        <dbReference type="ChEBI" id="CHEBI:15378"/>
        <dbReference type="ChEBI" id="CHEBI:58720"/>
    </reaction>
    <physiologicalReaction direction="left-to-right" evidence="20">
        <dbReference type="Rhea" id="RHEA:72592"/>
    </physiologicalReaction>
</comment>
<reference evidence="29" key="2">
    <citation type="submission" date="2025-08" db="UniProtKB">
        <authorList>
            <consortium name="Ensembl"/>
        </authorList>
    </citation>
    <scope>IDENTIFICATION</scope>
</reference>
<dbReference type="RefSeq" id="XP_028675884.1">
    <property type="nucleotide sequence ID" value="XM_028820051.2"/>
</dbReference>
<dbReference type="Ensembl" id="ENSECRT00000018803.1">
    <property type="protein sequence ID" value="ENSECRP00000018431.1"/>
    <property type="gene ID" value="ENSECRG00000012332.1"/>
</dbReference>
<evidence type="ECO:0000256" key="10">
    <source>
        <dbReference type="ARBA" id="ARBA00023018"/>
    </source>
</evidence>
<keyword evidence="11 27" id="KW-0472">Membrane</keyword>
<dbReference type="GeneTree" id="ENSGT00940000166232"/>
<keyword evidence="30" id="KW-1185">Reference proteome</keyword>
<feature type="transmembrane region" description="Helical" evidence="27">
    <location>
        <begin position="223"/>
        <end position="245"/>
    </location>
</feature>
<dbReference type="GO" id="GO:0016324">
    <property type="term" value="C:apical plasma membrane"/>
    <property type="evidence" value="ECO:0007669"/>
    <property type="project" value="TreeGrafter"/>
</dbReference>
<keyword evidence="12" id="KW-0325">Glycoprotein</keyword>
<feature type="transmembrane region" description="Helical" evidence="27">
    <location>
        <begin position="450"/>
        <end position="472"/>
    </location>
</feature>
<keyword evidence="8" id="KW-0769">Symport</keyword>
<keyword evidence="5" id="KW-0813">Transport</keyword>
<evidence type="ECO:0000256" key="8">
    <source>
        <dbReference type="ARBA" id="ARBA00022847"/>
    </source>
</evidence>
<evidence type="ECO:0000256" key="11">
    <source>
        <dbReference type="ARBA" id="ARBA00023136"/>
    </source>
</evidence>
<dbReference type="InterPro" id="IPR050382">
    <property type="entry name" value="MFS_Na/Anion_cotransporter"/>
</dbReference>
<evidence type="ECO:0000256" key="5">
    <source>
        <dbReference type="ARBA" id="ARBA00022448"/>
    </source>
</evidence>
<comment type="catalytic activity">
    <reaction evidence="17">
        <text>N-acetylneuraminate(in) + H(+)(in) = N-acetylneuraminate(out) + H(+)(out)</text>
        <dbReference type="Rhea" id="RHEA:28987"/>
        <dbReference type="ChEBI" id="CHEBI:15378"/>
        <dbReference type="ChEBI" id="CHEBI:35418"/>
    </reaction>
    <physiologicalReaction direction="right-to-left" evidence="17">
        <dbReference type="Rhea" id="RHEA:28989"/>
    </physiologicalReaction>
</comment>
<accession>A0A8C4SLN3</accession>
<evidence type="ECO:0000256" key="22">
    <source>
        <dbReference type="ARBA" id="ARBA00069713"/>
    </source>
</evidence>
<dbReference type="Proteomes" id="UP000694620">
    <property type="component" value="Chromosome 14"/>
</dbReference>
<feature type="region of interest" description="Disordered" evidence="26">
    <location>
        <begin position="1"/>
        <end position="22"/>
    </location>
</feature>
<dbReference type="GeneID" id="114665459"/>
<evidence type="ECO:0000256" key="21">
    <source>
        <dbReference type="ARBA" id="ARBA00056891"/>
    </source>
</evidence>
<dbReference type="Gene3D" id="1.20.1250.20">
    <property type="entry name" value="MFS general substrate transporter like domains"/>
    <property type="match status" value="2"/>
</dbReference>
<evidence type="ECO:0000259" key="28">
    <source>
        <dbReference type="PROSITE" id="PS50850"/>
    </source>
</evidence>
<evidence type="ECO:0000256" key="19">
    <source>
        <dbReference type="ARBA" id="ARBA00051447"/>
    </source>
</evidence>
<evidence type="ECO:0000256" key="3">
    <source>
        <dbReference type="ARBA" id="ARBA00004638"/>
    </source>
</evidence>
<feature type="transmembrane region" description="Helical" evidence="27">
    <location>
        <begin position="162"/>
        <end position="182"/>
    </location>
</feature>
<keyword evidence="13" id="KW-0458">Lysosome</keyword>
<feature type="region of interest" description="Disordered" evidence="26">
    <location>
        <begin position="511"/>
        <end position="543"/>
    </location>
</feature>
<dbReference type="PANTHER" id="PTHR11662">
    <property type="entry name" value="SOLUTE CARRIER FAMILY 17"/>
    <property type="match status" value="1"/>
</dbReference>
<dbReference type="InterPro" id="IPR036259">
    <property type="entry name" value="MFS_trans_sf"/>
</dbReference>
<keyword evidence="7 27" id="KW-0812">Transmembrane</keyword>
<evidence type="ECO:0000313" key="29">
    <source>
        <dbReference type="Ensembl" id="ENSECRP00000018431.1"/>
    </source>
</evidence>
<evidence type="ECO:0000256" key="16">
    <source>
        <dbReference type="ARBA" id="ARBA00050554"/>
    </source>
</evidence>
<evidence type="ECO:0000256" key="4">
    <source>
        <dbReference type="ARBA" id="ARBA00004656"/>
    </source>
</evidence>
<keyword evidence="6" id="KW-1003">Cell membrane</keyword>
<reference evidence="29" key="3">
    <citation type="submission" date="2025-09" db="UniProtKB">
        <authorList>
            <consortium name="Ensembl"/>
        </authorList>
    </citation>
    <scope>IDENTIFICATION</scope>
</reference>
<dbReference type="InterPro" id="IPR020846">
    <property type="entry name" value="MFS_dom"/>
</dbReference>
<evidence type="ECO:0000256" key="13">
    <source>
        <dbReference type="ARBA" id="ARBA00023228"/>
    </source>
</evidence>
<comment type="subcellular location">
    <subcellularLocation>
        <location evidence="2">Basolateral cell membrane</location>
        <topology evidence="2">Multi-pass membrane protein</topology>
    </subcellularLocation>
    <subcellularLocation>
        <location evidence="3">Cytoplasmic vesicle</location>
        <location evidence="3">Secretory vesicle membrane</location>
        <topology evidence="3">Multi-pass membrane protein</topology>
    </subcellularLocation>
    <subcellularLocation>
        <location evidence="1">Cytoplasmic vesicle</location>
        <location evidence="1">Secretory vesicle</location>
        <location evidence="1">Synaptic vesicle membrane</location>
    </subcellularLocation>
    <subcellularLocation>
        <location evidence="4">Lysosome membrane</location>
    </subcellularLocation>
</comment>